<feature type="region of interest" description="Disordered" evidence="1">
    <location>
        <begin position="18"/>
        <end position="54"/>
    </location>
</feature>
<comment type="caution">
    <text evidence="2">The sequence shown here is derived from an EMBL/GenBank/DDBJ whole genome shotgun (WGS) entry which is preliminary data.</text>
</comment>
<accession>A0A392VVR7</accession>
<sequence length="54" mass="6305">MSTNETIQQQGLRITALEENLRSKKIRSRSLSRSKTPPRRSDVQSRRPALERLQ</sequence>
<reference evidence="2 3" key="1">
    <citation type="journal article" date="2018" name="Front. Plant Sci.">
        <title>Red Clover (Trifolium pratense) and Zigzag Clover (T. medium) - A Picture of Genomic Similarities and Differences.</title>
        <authorList>
            <person name="Dluhosova J."/>
            <person name="Istvanek J."/>
            <person name="Nedelnik J."/>
            <person name="Repkova J."/>
        </authorList>
    </citation>
    <scope>NUCLEOTIDE SEQUENCE [LARGE SCALE GENOMIC DNA]</scope>
    <source>
        <strain evidence="3">cv. 10/8</strain>
        <tissue evidence="2">Leaf</tissue>
    </source>
</reference>
<organism evidence="2 3">
    <name type="scientific">Trifolium medium</name>
    <dbReference type="NCBI Taxonomy" id="97028"/>
    <lineage>
        <taxon>Eukaryota</taxon>
        <taxon>Viridiplantae</taxon>
        <taxon>Streptophyta</taxon>
        <taxon>Embryophyta</taxon>
        <taxon>Tracheophyta</taxon>
        <taxon>Spermatophyta</taxon>
        <taxon>Magnoliopsida</taxon>
        <taxon>eudicotyledons</taxon>
        <taxon>Gunneridae</taxon>
        <taxon>Pentapetalae</taxon>
        <taxon>rosids</taxon>
        <taxon>fabids</taxon>
        <taxon>Fabales</taxon>
        <taxon>Fabaceae</taxon>
        <taxon>Papilionoideae</taxon>
        <taxon>50 kb inversion clade</taxon>
        <taxon>NPAAA clade</taxon>
        <taxon>Hologalegina</taxon>
        <taxon>IRL clade</taxon>
        <taxon>Trifolieae</taxon>
        <taxon>Trifolium</taxon>
    </lineage>
</organism>
<name>A0A392VVR7_9FABA</name>
<evidence type="ECO:0000313" key="3">
    <source>
        <dbReference type="Proteomes" id="UP000265520"/>
    </source>
</evidence>
<keyword evidence="3" id="KW-1185">Reference proteome</keyword>
<dbReference type="EMBL" id="LXQA011275264">
    <property type="protein sequence ID" value="MCI91552.1"/>
    <property type="molecule type" value="Genomic_DNA"/>
</dbReference>
<feature type="non-terminal residue" evidence="2">
    <location>
        <position position="54"/>
    </location>
</feature>
<protein>
    <submittedName>
        <fullName evidence="2">Uncharacterized protein</fullName>
    </submittedName>
</protein>
<evidence type="ECO:0000313" key="2">
    <source>
        <dbReference type="EMBL" id="MCI91552.1"/>
    </source>
</evidence>
<dbReference type="Proteomes" id="UP000265520">
    <property type="component" value="Unassembled WGS sequence"/>
</dbReference>
<feature type="compositionally biased region" description="Basic and acidic residues" evidence="1">
    <location>
        <begin position="39"/>
        <end position="54"/>
    </location>
</feature>
<feature type="compositionally biased region" description="Basic residues" evidence="1">
    <location>
        <begin position="23"/>
        <end position="38"/>
    </location>
</feature>
<evidence type="ECO:0000256" key="1">
    <source>
        <dbReference type="SAM" id="MobiDB-lite"/>
    </source>
</evidence>
<proteinExistence type="predicted"/>
<dbReference type="AlphaFoldDB" id="A0A392VVR7"/>